<reference evidence="1 2" key="1">
    <citation type="submission" date="2018-11" db="EMBL/GenBank/DDBJ databases">
        <title>Complete Genome Sequence of Vbrio mediterranei 117-T6: a Potential Pathogen Bacteria Isolated from the Conchocelis of Pyropia.</title>
        <authorList>
            <person name="Liu Q."/>
        </authorList>
    </citation>
    <scope>NUCLEOTIDE SEQUENCE [LARGE SCALE GENOMIC DNA]</scope>
    <source>
        <strain evidence="1 2">117-T6</strain>
    </source>
</reference>
<proteinExistence type="predicted"/>
<dbReference type="Pfam" id="PF05035">
    <property type="entry name" value="DGOK"/>
    <property type="match status" value="1"/>
</dbReference>
<keyword evidence="1" id="KW-0808">Transferase</keyword>
<dbReference type="InterPro" id="IPR007729">
    <property type="entry name" value="DGOK"/>
</dbReference>
<dbReference type="Gene3D" id="3.30.420.310">
    <property type="entry name" value="2-keto-3-deoxy-galactonokinase, C-terminal domain"/>
    <property type="match status" value="1"/>
</dbReference>
<dbReference type="Gene3D" id="3.30.420.300">
    <property type="entry name" value="2-keto-3-deoxy-galactonokinase, substrate binding domain"/>
    <property type="match status" value="1"/>
</dbReference>
<dbReference type="Proteomes" id="UP000279760">
    <property type="component" value="Chromosome 2"/>
</dbReference>
<dbReference type="InterPro" id="IPR042258">
    <property type="entry name" value="DGOK_N"/>
</dbReference>
<name>A0A3G4VF78_9VIBR</name>
<organism evidence="1 2">
    <name type="scientific">Vibrio mediterranei</name>
    <dbReference type="NCBI Taxonomy" id="689"/>
    <lineage>
        <taxon>Bacteria</taxon>
        <taxon>Pseudomonadati</taxon>
        <taxon>Pseudomonadota</taxon>
        <taxon>Gammaproteobacteria</taxon>
        <taxon>Vibrionales</taxon>
        <taxon>Vibrionaceae</taxon>
        <taxon>Vibrio</taxon>
    </lineage>
</organism>
<gene>
    <name evidence="1" type="ORF">ECB94_19150</name>
</gene>
<keyword evidence="1" id="KW-0418">Kinase</keyword>
<protein>
    <submittedName>
        <fullName evidence="1">2-dehydro-3-deoxygalactonokinase</fullName>
    </submittedName>
</protein>
<dbReference type="GO" id="GO:0008671">
    <property type="term" value="F:2-dehydro-3-deoxygalactonokinase activity"/>
    <property type="evidence" value="ECO:0007669"/>
    <property type="project" value="InterPro"/>
</dbReference>
<sequence length="296" mass="33115">MGNTWIAVDWGTTNFRAFLMNEDGACIEEKSAELGLLSVADKRFDKALKAQLGNWLNQTTNIYMAGMVGSKQGWIEARYVSLPATPEQFLQHSVTIQQDWASSVKIVAGATCINACGQPDVMRGEEVQLIGLSRIANQNNFSAILPGTHSKHAIWRQGKLDSFSTYMTGELFSLLKKHSILGLNLDQQLLSREAFYLGLELGYGHSLNSILFSARTNRLFDKIAEKDVLEYLSGLLIGNELSNLNREEKHYIIGSESLSDKYSIALDFLNYQGEIVSGQACFLEGMYQFYRLDLDK</sequence>
<dbReference type="InterPro" id="IPR042257">
    <property type="entry name" value="DGOK_C"/>
</dbReference>
<dbReference type="GO" id="GO:0034194">
    <property type="term" value="P:D-galactonate catabolic process"/>
    <property type="evidence" value="ECO:0007669"/>
    <property type="project" value="InterPro"/>
</dbReference>
<dbReference type="AlphaFoldDB" id="A0A3G4VF78"/>
<dbReference type="RefSeq" id="WP_124941421.1">
    <property type="nucleotide sequence ID" value="NZ_CP033578.1"/>
</dbReference>
<dbReference type="EMBL" id="CP033578">
    <property type="protein sequence ID" value="AYV23414.1"/>
    <property type="molecule type" value="Genomic_DNA"/>
</dbReference>
<accession>A0A3G4VF78</accession>
<evidence type="ECO:0000313" key="1">
    <source>
        <dbReference type="EMBL" id="AYV23414.1"/>
    </source>
</evidence>
<evidence type="ECO:0000313" key="2">
    <source>
        <dbReference type="Proteomes" id="UP000279760"/>
    </source>
</evidence>